<dbReference type="AlphaFoldDB" id="A0A8H4W1D6"/>
<protein>
    <submittedName>
        <fullName evidence="2">Uncharacterized protein</fullName>
    </submittedName>
</protein>
<feature type="compositionally biased region" description="Basic and acidic residues" evidence="1">
    <location>
        <begin position="228"/>
        <end position="281"/>
    </location>
</feature>
<dbReference type="Proteomes" id="UP000566819">
    <property type="component" value="Unassembled WGS sequence"/>
</dbReference>
<feature type="compositionally biased region" description="Polar residues" evidence="1">
    <location>
        <begin position="437"/>
        <end position="460"/>
    </location>
</feature>
<dbReference type="Pfam" id="PF20566">
    <property type="entry name" value="Eap1"/>
    <property type="match status" value="1"/>
</dbReference>
<evidence type="ECO:0000313" key="2">
    <source>
        <dbReference type="EMBL" id="KAF4630523.1"/>
    </source>
</evidence>
<reference evidence="2 3" key="1">
    <citation type="submission" date="2020-03" db="EMBL/GenBank/DDBJ databases">
        <title>Draft Genome Sequence of Cudoniella acicularis.</title>
        <authorList>
            <person name="Buettner E."/>
            <person name="Kellner H."/>
        </authorList>
    </citation>
    <scope>NUCLEOTIDE SEQUENCE [LARGE SCALE GENOMIC DNA]</scope>
    <source>
        <strain evidence="2 3">DSM 108380</strain>
    </source>
</reference>
<sequence length="775" mass="87361">MAIRYTPEELKFLKDSPLVVKPPGLPPAEQWMGIPADPTHQPNRRPAAERHVSRNSANPEDIILGPPKTSFMSATSIRSGSKPFDSSTDRVTSRDLDSRDRYNFRSSRTGDGDNDRIRDGRNNNLRVRRTEGEQDTDGWSTVKPRKSFGNEGAERFNGRMGLDKHKDERRFKDREDRDTKDRPSRGFDTFSRDKDADDQERDTRRNGTGRGRTEPSWFKDNNDGPPTPRDRNSNGDRFMDRSRGWREKEREDRGERGGERSDRGDRRWDRDRDQRNEREPEWLAEPEEDKSQTHTLDDFQKWKEQMQGKDKSAASKTPMEDVSKADTGGGFFGLEKPKVETPLAIDTGPDKFFGKWATPKDEVSPESGSGVESKKEGAAKAKATGKSSRFTSFFAPQEEPQRRQTEPPPAMPPPNGGLDGLLQSNTQSSAEKEAFQQLLQKLQRQTVSGTGSTPPANISLQPKPPAPERLQGNPIQSPETFQQYRTERPEERPSTRNSQQTIQDLLTQRQVAGSQPTLRPEQMLQELVGQRQNALSQSSVRPDQPPSRNNNNTEFLMNLMQSAKAAPEPQRSEQVLLRMPPQKASTMDRHLQQQMIEREQDMAREAAQRERSASQRQNRTQPPPGFFDDPAFQRGPPPPHERQTGNPTQPTQILQRPPPPGLEMGWERTTQLPPPQHRINQNIQPPPGLASGPNRAMPLPQNMFPPGFPMANFPPDVMPGPPRNMQMQPPPGFFNPPPPGFLPPGMSGGFQGPEMAFGGPFDGRGPPPQGAFRRQ</sequence>
<feature type="compositionally biased region" description="Polar residues" evidence="1">
    <location>
        <begin position="644"/>
        <end position="654"/>
    </location>
</feature>
<feature type="compositionally biased region" description="Basic and acidic residues" evidence="1">
    <location>
        <begin position="586"/>
        <end position="613"/>
    </location>
</feature>
<organism evidence="2 3">
    <name type="scientific">Cudoniella acicularis</name>
    <dbReference type="NCBI Taxonomy" id="354080"/>
    <lineage>
        <taxon>Eukaryota</taxon>
        <taxon>Fungi</taxon>
        <taxon>Dikarya</taxon>
        <taxon>Ascomycota</taxon>
        <taxon>Pezizomycotina</taxon>
        <taxon>Leotiomycetes</taxon>
        <taxon>Helotiales</taxon>
        <taxon>Tricladiaceae</taxon>
        <taxon>Cudoniella</taxon>
    </lineage>
</organism>
<feature type="region of interest" description="Disordered" evidence="1">
    <location>
        <begin position="29"/>
        <end position="775"/>
    </location>
</feature>
<dbReference type="EMBL" id="JAAMPI010000541">
    <property type="protein sequence ID" value="KAF4630523.1"/>
    <property type="molecule type" value="Genomic_DNA"/>
</dbReference>
<feature type="compositionally biased region" description="Polar residues" evidence="1">
    <location>
        <begin position="497"/>
        <end position="517"/>
    </location>
</feature>
<feature type="compositionally biased region" description="Polar residues" evidence="1">
    <location>
        <begin position="70"/>
        <end position="86"/>
    </location>
</feature>
<feature type="compositionally biased region" description="Basic and acidic residues" evidence="1">
    <location>
        <begin position="485"/>
        <end position="494"/>
    </location>
</feature>
<feature type="compositionally biased region" description="Basic and acidic residues" evidence="1">
    <location>
        <begin position="348"/>
        <end position="363"/>
    </location>
</feature>
<name>A0A8H4W1D6_9HELO</name>
<feature type="compositionally biased region" description="Pro residues" evidence="1">
    <location>
        <begin position="406"/>
        <end position="415"/>
    </location>
</feature>
<feature type="compositionally biased region" description="Basic and acidic residues" evidence="1">
    <location>
        <begin position="152"/>
        <end position="205"/>
    </location>
</feature>
<comment type="caution">
    <text evidence="2">The sequence shown here is derived from an EMBL/GenBank/DDBJ whole genome shotgun (WGS) entry which is preliminary data.</text>
</comment>
<dbReference type="InterPro" id="IPR046784">
    <property type="entry name" value="Eap1"/>
</dbReference>
<keyword evidence="3" id="KW-1185">Reference proteome</keyword>
<feature type="compositionally biased region" description="Polar residues" evidence="1">
    <location>
        <begin position="473"/>
        <end position="484"/>
    </location>
</feature>
<feature type="compositionally biased region" description="Pro residues" evidence="1">
    <location>
        <begin position="716"/>
        <end position="742"/>
    </location>
</feature>
<gene>
    <name evidence="2" type="ORF">G7Y89_g7617</name>
</gene>
<dbReference type="OrthoDB" id="2504266at2759"/>
<feature type="compositionally biased region" description="Basic and acidic residues" evidence="1">
    <location>
        <begin position="87"/>
        <end position="121"/>
    </location>
</feature>
<feature type="compositionally biased region" description="Basic and acidic residues" evidence="1">
    <location>
        <begin position="289"/>
        <end position="324"/>
    </location>
</feature>
<evidence type="ECO:0000313" key="3">
    <source>
        <dbReference type="Proteomes" id="UP000566819"/>
    </source>
</evidence>
<accession>A0A8H4W1D6</accession>
<evidence type="ECO:0000256" key="1">
    <source>
        <dbReference type="SAM" id="MobiDB-lite"/>
    </source>
</evidence>
<proteinExistence type="predicted"/>
<feature type="compositionally biased region" description="Polar residues" evidence="1">
    <location>
        <begin position="530"/>
        <end position="561"/>
    </location>
</feature>